<keyword evidence="3" id="KW-1185">Reference proteome</keyword>
<comment type="caution">
    <text evidence="2">The sequence shown here is derived from an EMBL/GenBank/DDBJ whole genome shotgun (WGS) entry which is preliminary data.</text>
</comment>
<dbReference type="EMBL" id="JAUSYA010000001">
    <property type="protein sequence ID" value="MDQ0681166.1"/>
    <property type="molecule type" value="Genomic_DNA"/>
</dbReference>
<accession>A0ABU0PSR6</accession>
<dbReference type="RefSeq" id="WP_307039038.1">
    <property type="nucleotide sequence ID" value="NZ_JAUSYA010000001.1"/>
</dbReference>
<dbReference type="InterPro" id="IPR045754">
    <property type="entry name" value="DUF6182"/>
</dbReference>
<protein>
    <submittedName>
        <fullName evidence="2">Uncharacterized protein</fullName>
    </submittedName>
</protein>
<sequence>MNLDERPPRPPTQERLAELLARRAAWVGRPPRRPVAGEPPETTVLVVLRAVDLPGLVRGALDFTARLTHDEADAWRRSWTTTRFLFGNPANLTARAPARVISPGGNTAWLGPFPATRLPGPSRLLKPVAGVLLDLPDTVEVPGTGGPADATYRELHIAVRDLSFAQYLVHLHHALAESVLMGRLAPGGPLRLVHRPDLDARALDQDPDYARVHQERSDPDRLRLYVSLSSDPPKA</sequence>
<evidence type="ECO:0000313" key="2">
    <source>
        <dbReference type="EMBL" id="MDQ0681166.1"/>
    </source>
</evidence>
<dbReference type="Proteomes" id="UP001243364">
    <property type="component" value="Unassembled WGS sequence"/>
</dbReference>
<feature type="region of interest" description="Disordered" evidence="1">
    <location>
        <begin position="205"/>
        <end position="235"/>
    </location>
</feature>
<feature type="compositionally biased region" description="Basic and acidic residues" evidence="1">
    <location>
        <begin position="205"/>
        <end position="223"/>
    </location>
</feature>
<reference evidence="2 3" key="1">
    <citation type="submission" date="2023-07" db="EMBL/GenBank/DDBJ databases">
        <title>Comparative genomics of wheat-associated soil bacteria to identify genetic determinants of phenazine resistance.</title>
        <authorList>
            <person name="Mouncey N."/>
        </authorList>
    </citation>
    <scope>NUCLEOTIDE SEQUENCE [LARGE SCALE GENOMIC DNA]</scope>
    <source>
        <strain evidence="2 3">W4I19-2</strain>
    </source>
</reference>
<gene>
    <name evidence="2" type="ORF">QFZ56_000129</name>
</gene>
<evidence type="ECO:0000256" key="1">
    <source>
        <dbReference type="SAM" id="MobiDB-lite"/>
    </source>
</evidence>
<name>A0ABU0PSR6_STRAH</name>
<organism evidence="2 3">
    <name type="scientific">Streptomyces achromogenes</name>
    <dbReference type="NCBI Taxonomy" id="67255"/>
    <lineage>
        <taxon>Bacteria</taxon>
        <taxon>Bacillati</taxon>
        <taxon>Actinomycetota</taxon>
        <taxon>Actinomycetes</taxon>
        <taxon>Kitasatosporales</taxon>
        <taxon>Streptomycetaceae</taxon>
        <taxon>Streptomyces</taxon>
    </lineage>
</organism>
<dbReference type="Pfam" id="PF19680">
    <property type="entry name" value="DUF6182"/>
    <property type="match status" value="1"/>
</dbReference>
<evidence type="ECO:0000313" key="3">
    <source>
        <dbReference type="Proteomes" id="UP001243364"/>
    </source>
</evidence>
<proteinExistence type="predicted"/>